<feature type="domain" description="Aminoglycoside phosphotransferase" evidence="1">
    <location>
        <begin position="50"/>
        <end position="267"/>
    </location>
</feature>
<proteinExistence type="predicted"/>
<dbReference type="HOGENOM" id="CLU_021768_3_0_1"/>
<evidence type="ECO:0000259" key="1">
    <source>
        <dbReference type="Pfam" id="PF01636"/>
    </source>
</evidence>
<dbReference type="Gene3D" id="3.90.1200.10">
    <property type="match status" value="1"/>
</dbReference>
<dbReference type="InterPro" id="IPR002575">
    <property type="entry name" value="Aminoglycoside_PTrfase"/>
</dbReference>
<accession>A0A0C9ZD33</accession>
<reference evidence="2 3" key="1">
    <citation type="submission" date="2014-04" db="EMBL/GenBank/DDBJ databases">
        <authorList>
            <consortium name="DOE Joint Genome Institute"/>
            <person name="Kuo A."/>
            <person name="Kohler A."/>
            <person name="Costa M.D."/>
            <person name="Nagy L.G."/>
            <person name="Floudas D."/>
            <person name="Copeland A."/>
            <person name="Barry K.W."/>
            <person name="Cichocki N."/>
            <person name="Veneault-Fourrey C."/>
            <person name="LaButti K."/>
            <person name="Lindquist E.A."/>
            <person name="Lipzen A."/>
            <person name="Lundell T."/>
            <person name="Morin E."/>
            <person name="Murat C."/>
            <person name="Sun H."/>
            <person name="Tunlid A."/>
            <person name="Henrissat B."/>
            <person name="Grigoriev I.V."/>
            <person name="Hibbett D.S."/>
            <person name="Martin F."/>
            <person name="Nordberg H.P."/>
            <person name="Cantor M.N."/>
            <person name="Hua S.X."/>
        </authorList>
    </citation>
    <scope>NUCLEOTIDE SEQUENCE [LARGE SCALE GENOMIC DNA]</scope>
    <source>
        <strain evidence="2 3">441</strain>
    </source>
</reference>
<gene>
    <name evidence="2" type="ORF">PISMIDRAFT_675059</name>
</gene>
<keyword evidence="3" id="KW-1185">Reference proteome</keyword>
<evidence type="ECO:0000313" key="2">
    <source>
        <dbReference type="EMBL" id="KIK27206.1"/>
    </source>
</evidence>
<dbReference type="OrthoDB" id="5404599at2759"/>
<dbReference type="EMBL" id="KN833697">
    <property type="protein sequence ID" value="KIK27206.1"/>
    <property type="molecule type" value="Genomic_DNA"/>
</dbReference>
<protein>
    <recommendedName>
        <fullName evidence="1">Aminoglycoside phosphotransferase domain-containing protein</fullName>
    </recommendedName>
</protein>
<dbReference type="Proteomes" id="UP000054018">
    <property type="component" value="Unassembled WGS sequence"/>
</dbReference>
<reference evidence="3" key="2">
    <citation type="submission" date="2015-01" db="EMBL/GenBank/DDBJ databases">
        <title>Evolutionary Origins and Diversification of the Mycorrhizal Mutualists.</title>
        <authorList>
            <consortium name="DOE Joint Genome Institute"/>
            <consortium name="Mycorrhizal Genomics Consortium"/>
            <person name="Kohler A."/>
            <person name="Kuo A."/>
            <person name="Nagy L.G."/>
            <person name="Floudas D."/>
            <person name="Copeland A."/>
            <person name="Barry K.W."/>
            <person name="Cichocki N."/>
            <person name="Veneault-Fourrey C."/>
            <person name="LaButti K."/>
            <person name="Lindquist E.A."/>
            <person name="Lipzen A."/>
            <person name="Lundell T."/>
            <person name="Morin E."/>
            <person name="Murat C."/>
            <person name="Riley R."/>
            <person name="Ohm R."/>
            <person name="Sun H."/>
            <person name="Tunlid A."/>
            <person name="Henrissat B."/>
            <person name="Grigoriev I.V."/>
            <person name="Hibbett D.S."/>
            <person name="Martin F."/>
        </authorList>
    </citation>
    <scope>NUCLEOTIDE SEQUENCE [LARGE SCALE GENOMIC DNA]</scope>
    <source>
        <strain evidence="3">441</strain>
    </source>
</reference>
<dbReference type="PANTHER" id="PTHR21310:SF58">
    <property type="entry name" value="AMINOGLYCOSIDE PHOSPHOTRANSFERASE DOMAIN-CONTAINING PROTEIN"/>
    <property type="match status" value="1"/>
</dbReference>
<dbReference type="AlphaFoldDB" id="A0A0C9ZD33"/>
<sequence length="295" mass="34894">MPRMGLTLWRRFQIFFEQWILWPTSTVVSHLWKRTLGRYIHVKETRMAYEESANMKFVRRSTSIPVPRVYATIRLPPWIFWWRRGWAWGKTLRYPNSAYIFMDRVDGQSLDIQTWLSLDDPTRDRIVAQLHNYVSQLRSLEPPPGALIGSVTGQPVSDDRLAQGWPTDEQAEVSGPYADEAEMNLALRRQHDLSEFPPNVVESHSRSHPLVFTHGDIDLRNVMVQGDKVMALIDWEASGWFPAHWEYLKAHWVPVVHEREYEWRDRIKEIVNPYELECAADRDVLLHVIDELRWH</sequence>
<evidence type="ECO:0000313" key="3">
    <source>
        <dbReference type="Proteomes" id="UP000054018"/>
    </source>
</evidence>
<dbReference type="PANTHER" id="PTHR21310">
    <property type="entry name" value="AMINOGLYCOSIDE PHOSPHOTRANSFERASE-RELATED-RELATED"/>
    <property type="match status" value="1"/>
</dbReference>
<dbReference type="InterPro" id="IPR051678">
    <property type="entry name" value="AGP_Transferase"/>
</dbReference>
<name>A0A0C9ZD33_9AGAM</name>
<dbReference type="SUPFAM" id="SSF56112">
    <property type="entry name" value="Protein kinase-like (PK-like)"/>
    <property type="match status" value="1"/>
</dbReference>
<dbReference type="InterPro" id="IPR011009">
    <property type="entry name" value="Kinase-like_dom_sf"/>
</dbReference>
<organism evidence="2 3">
    <name type="scientific">Pisolithus microcarpus 441</name>
    <dbReference type="NCBI Taxonomy" id="765257"/>
    <lineage>
        <taxon>Eukaryota</taxon>
        <taxon>Fungi</taxon>
        <taxon>Dikarya</taxon>
        <taxon>Basidiomycota</taxon>
        <taxon>Agaricomycotina</taxon>
        <taxon>Agaricomycetes</taxon>
        <taxon>Agaricomycetidae</taxon>
        <taxon>Boletales</taxon>
        <taxon>Sclerodermatineae</taxon>
        <taxon>Pisolithaceae</taxon>
        <taxon>Pisolithus</taxon>
    </lineage>
</organism>
<dbReference type="STRING" id="765257.A0A0C9ZD33"/>
<dbReference type="Pfam" id="PF01636">
    <property type="entry name" value="APH"/>
    <property type="match status" value="1"/>
</dbReference>